<dbReference type="GO" id="GO:0004798">
    <property type="term" value="F:dTMP kinase activity"/>
    <property type="evidence" value="ECO:0007669"/>
    <property type="project" value="UniProtKB-EC"/>
</dbReference>
<dbReference type="EMBL" id="CAJPIZ010011526">
    <property type="protein sequence ID" value="CAG2113199.1"/>
    <property type="molecule type" value="Genomic_DNA"/>
</dbReference>
<keyword evidence="6" id="KW-0545">Nucleotide biosynthesis</keyword>
<evidence type="ECO:0000256" key="9">
    <source>
        <dbReference type="ARBA" id="ARBA00022840"/>
    </source>
</evidence>
<evidence type="ECO:0000256" key="4">
    <source>
        <dbReference type="ARBA" id="ARBA00017144"/>
    </source>
</evidence>
<dbReference type="GO" id="GO:0005829">
    <property type="term" value="C:cytosol"/>
    <property type="evidence" value="ECO:0007669"/>
    <property type="project" value="TreeGrafter"/>
</dbReference>
<dbReference type="NCBIfam" id="TIGR00041">
    <property type="entry name" value="DTMP_kinase"/>
    <property type="match status" value="1"/>
</dbReference>
<comment type="similarity">
    <text evidence="2">Belongs to the thymidylate kinase family.</text>
</comment>
<keyword evidence="9" id="KW-0067">ATP-binding</keyword>
<evidence type="ECO:0000256" key="5">
    <source>
        <dbReference type="ARBA" id="ARBA00022679"/>
    </source>
</evidence>
<dbReference type="PANTHER" id="PTHR10344">
    <property type="entry name" value="THYMIDYLATE KINASE"/>
    <property type="match status" value="1"/>
</dbReference>
<dbReference type="AlphaFoldDB" id="A0A7R9L2N3"/>
<dbReference type="EC" id="2.7.4.9" evidence="3"/>
<evidence type="ECO:0000256" key="1">
    <source>
        <dbReference type="ARBA" id="ARBA00004992"/>
    </source>
</evidence>
<dbReference type="OrthoDB" id="425602at2759"/>
<feature type="non-terminal residue" evidence="12">
    <location>
        <position position="1"/>
    </location>
</feature>
<comment type="pathway">
    <text evidence="1">Pyrimidine metabolism; dTTP biosynthesis.</text>
</comment>
<dbReference type="FunFam" id="3.40.50.300:FF:000679">
    <property type="entry name" value="Thymidylate kinase"/>
    <property type="match status" value="1"/>
</dbReference>
<keyword evidence="8" id="KW-0418">Kinase</keyword>
<dbReference type="PANTHER" id="PTHR10344:SF1">
    <property type="entry name" value="THYMIDYLATE KINASE"/>
    <property type="match status" value="1"/>
</dbReference>
<protein>
    <recommendedName>
        <fullName evidence="4">Thymidylate kinase</fullName>
        <ecNumber evidence="3">2.7.4.9</ecNumber>
    </recommendedName>
</protein>
<dbReference type="HAMAP" id="MF_00165">
    <property type="entry name" value="Thymidylate_kinase"/>
    <property type="match status" value="1"/>
</dbReference>
<keyword evidence="5" id="KW-0808">Transferase</keyword>
<feature type="domain" description="Thymidylate kinase-like" evidence="11">
    <location>
        <begin position="13"/>
        <end position="189"/>
    </location>
</feature>
<dbReference type="InterPro" id="IPR039430">
    <property type="entry name" value="Thymidylate_kin-like_dom"/>
</dbReference>
<organism evidence="12">
    <name type="scientific">Medioppia subpectinata</name>
    <dbReference type="NCBI Taxonomy" id="1979941"/>
    <lineage>
        <taxon>Eukaryota</taxon>
        <taxon>Metazoa</taxon>
        <taxon>Ecdysozoa</taxon>
        <taxon>Arthropoda</taxon>
        <taxon>Chelicerata</taxon>
        <taxon>Arachnida</taxon>
        <taxon>Acari</taxon>
        <taxon>Acariformes</taxon>
        <taxon>Sarcoptiformes</taxon>
        <taxon>Oribatida</taxon>
        <taxon>Brachypylina</taxon>
        <taxon>Oppioidea</taxon>
        <taxon>Oppiidae</taxon>
        <taxon>Medioppia</taxon>
    </lineage>
</organism>
<evidence type="ECO:0000256" key="8">
    <source>
        <dbReference type="ARBA" id="ARBA00022777"/>
    </source>
</evidence>
<evidence type="ECO:0000256" key="7">
    <source>
        <dbReference type="ARBA" id="ARBA00022741"/>
    </source>
</evidence>
<evidence type="ECO:0000256" key="6">
    <source>
        <dbReference type="ARBA" id="ARBA00022727"/>
    </source>
</evidence>
<dbReference type="GO" id="GO:0006233">
    <property type="term" value="P:dTDP biosynthetic process"/>
    <property type="evidence" value="ECO:0007669"/>
    <property type="project" value="InterPro"/>
</dbReference>
<dbReference type="GO" id="GO:0005739">
    <property type="term" value="C:mitochondrion"/>
    <property type="evidence" value="ECO:0007669"/>
    <property type="project" value="TreeGrafter"/>
</dbReference>
<keyword evidence="13" id="KW-1185">Reference proteome</keyword>
<reference evidence="12" key="1">
    <citation type="submission" date="2020-11" db="EMBL/GenBank/DDBJ databases">
        <authorList>
            <person name="Tran Van P."/>
        </authorList>
    </citation>
    <scope>NUCLEOTIDE SEQUENCE</scope>
</reference>
<dbReference type="GO" id="GO:0005634">
    <property type="term" value="C:nucleus"/>
    <property type="evidence" value="ECO:0007669"/>
    <property type="project" value="TreeGrafter"/>
</dbReference>
<dbReference type="InterPro" id="IPR027417">
    <property type="entry name" value="P-loop_NTPase"/>
</dbReference>
<dbReference type="CDD" id="cd01672">
    <property type="entry name" value="TMPK"/>
    <property type="match status" value="1"/>
</dbReference>
<feature type="region of interest" description="Disordered" evidence="10">
    <location>
        <begin position="365"/>
        <end position="385"/>
    </location>
</feature>
<dbReference type="GO" id="GO:0004550">
    <property type="term" value="F:nucleoside diphosphate kinase activity"/>
    <property type="evidence" value="ECO:0007669"/>
    <property type="project" value="TreeGrafter"/>
</dbReference>
<accession>A0A7R9L2N3</accession>
<evidence type="ECO:0000256" key="10">
    <source>
        <dbReference type="SAM" id="MobiDB-lite"/>
    </source>
</evidence>
<dbReference type="Pfam" id="PF02223">
    <property type="entry name" value="Thymidylate_kin"/>
    <property type="match status" value="1"/>
</dbReference>
<gene>
    <name evidence="12" type="ORF">OSB1V03_LOCUS13171</name>
</gene>
<dbReference type="InterPro" id="IPR018094">
    <property type="entry name" value="Thymidylate_kinase"/>
</dbReference>
<dbReference type="Gene3D" id="3.40.50.300">
    <property type="entry name" value="P-loop containing nucleotide triphosphate hydrolases"/>
    <property type="match status" value="1"/>
</dbReference>
<sequence>MKTMAKRGALVVLEGVDRVGKSTQALRLSEALKTMSCPTHLVRFPNRLTPIGQMISQYLKGGQQLDDRVIHLLFSANRWEMREQLEQLLSSGTSVIADRYVYSGVAYSAAKPSLDLEWCRLADRGLPKPDSVLYLTASEDSIAAREGFGDERYETKAFQQKVRNNYEKLKEDYWETISADKSEDELHKELLDSVLKTIERCLAVWFHEHSHLLKEKDCISMLLEVIELGISGSKSKKNGFVFKADKQLKPASMRVREAAESLLTLLMNHFNNCPPSPCPPESIIGSSLIDESNLLKYMSIGNNWTHESACDRFKYFVSDNLIMLAVLDQLEPNSKQTVCIIRSPFGKYCWTFAFKQLSKKHKKTLSDQVSRPLPKPDITSTTNTHQIRHFPESMDKIKLTK</sequence>
<evidence type="ECO:0000256" key="2">
    <source>
        <dbReference type="ARBA" id="ARBA00009776"/>
    </source>
</evidence>
<evidence type="ECO:0000313" key="13">
    <source>
        <dbReference type="Proteomes" id="UP000759131"/>
    </source>
</evidence>
<dbReference type="Proteomes" id="UP000759131">
    <property type="component" value="Unassembled WGS sequence"/>
</dbReference>
<dbReference type="SUPFAM" id="SSF52540">
    <property type="entry name" value="P-loop containing nucleoside triphosphate hydrolases"/>
    <property type="match status" value="1"/>
</dbReference>
<name>A0A7R9L2N3_9ACAR</name>
<keyword evidence="7" id="KW-0547">Nucleotide-binding</keyword>
<proteinExistence type="inferred from homology"/>
<dbReference type="GO" id="GO:0006235">
    <property type="term" value="P:dTTP biosynthetic process"/>
    <property type="evidence" value="ECO:0007669"/>
    <property type="project" value="TreeGrafter"/>
</dbReference>
<evidence type="ECO:0000259" key="11">
    <source>
        <dbReference type="Pfam" id="PF02223"/>
    </source>
</evidence>
<dbReference type="EMBL" id="OC866101">
    <property type="protein sequence ID" value="CAD7632769.1"/>
    <property type="molecule type" value="Genomic_DNA"/>
</dbReference>
<evidence type="ECO:0000256" key="3">
    <source>
        <dbReference type="ARBA" id="ARBA00012980"/>
    </source>
</evidence>
<evidence type="ECO:0000313" key="12">
    <source>
        <dbReference type="EMBL" id="CAD7632769.1"/>
    </source>
</evidence>
<dbReference type="GO" id="GO:0006227">
    <property type="term" value="P:dUDP biosynthetic process"/>
    <property type="evidence" value="ECO:0007669"/>
    <property type="project" value="TreeGrafter"/>
</dbReference>
<dbReference type="GO" id="GO:0005524">
    <property type="term" value="F:ATP binding"/>
    <property type="evidence" value="ECO:0007669"/>
    <property type="project" value="UniProtKB-KW"/>
</dbReference>